<dbReference type="AlphaFoldDB" id="A0A1Z4LNH8"/>
<name>A0A1Z4LNH8_9CYAN</name>
<proteinExistence type="predicted"/>
<protein>
    <submittedName>
        <fullName evidence="1">Fis family transcriptional regulator</fullName>
    </submittedName>
</protein>
<evidence type="ECO:0000313" key="1">
    <source>
        <dbReference type="EMBL" id="BAY82763.1"/>
    </source>
</evidence>
<organism evidence="1 2">
    <name type="scientific">Calothrix parasitica NIES-267</name>
    <dbReference type="NCBI Taxonomy" id="1973488"/>
    <lineage>
        <taxon>Bacteria</taxon>
        <taxon>Bacillati</taxon>
        <taxon>Cyanobacteriota</taxon>
        <taxon>Cyanophyceae</taxon>
        <taxon>Nostocales</taxon>
        <taxon>Calotrichaceae</taxon>
        <taxon>Calothrix</taxon>
    </lineage>
</organism>
<dbReference type="Proteomes" id="UP000218418">
    <property type="component" value="Chromosome"/>
</dbReference>
<gene>
    <name evidence="1" type="ORF">NIES267_22470</name>
</gene>
<dbReference type="EMBL" id="AP018227">
    <property type="protein sequence ID" value="BAY82763.1"/>
    <property type="molecule type" value="Genomic_DNA"/>
</dbReference>
<sequence>MEPVALATAVTTVIFAEALKEGGKNIGKSASEQVARLLTVIREKFKIAGTEGLLTRTQNKPTEPNKTIFQAELETQINEDESFSRQIQELIKQLESTGAIKQVMASGIELSADLEAKDMNQKATPGTSVEQEMLKDIKAQNVKLGNLSQES</sequence>
<reference evidence="1 2" key="1">
    <citation type="submission" date="2017-06" db="EMBL/GenBank/DDBJ databases">
        <title>Genome sequencing of cyanobaciteial culture collection at National Institute for Environmental Studies (NIES).</title>
        <authorList>
            <person name="Hirose Y."/>
            <person name="Shimura Y."/>
            <person name="Fujisawa T."/>
            <person name="Nakamura Y."/>
            <person name="Kawachi M."/>
        </authorList>
    </citation>
    <scope>NUCLEOTIDE SEQUENCE [LARGE SCALE GENOMIC DNA]</scope>
    <source>
        <strain evidence="1 2">NIES-267</strain>
    </source>
</reference>
<keyword evidence="2" id="KW-1185">Reference proteome</keyword>
<dbReference type="OrthoDB" id="490503at2"/>
<accession>A0A1Z4LNH8</accession>
<evidence type="ECO:0000313" key="2">
    <source>
        <dbReference type="Proteomes" id="UP000218418"/>
    </source>
</evidence>